<keyword evidence="2" id="KW-1185">Reference proteome</keyword>
<accession>Q2LRV6</accession>
<sequence length="81" mass="9607">MHRYNFSFHENWERVKKSGIMETCLNEGQKWNLDTDYLNLQQKDLEEKLKGVPPEDVLLVLLDAGNETLREIARSIRSVFR</sequence>
<proteinExistence type="predicted"/>
<dbReference type="KEGG" id="sat:SYN_02724"/>
<protein>
    <submittedName>
        <fullName evidence="1">Hypothetical cytosolic protein</fullName>
    </submittedName>
</protein>
<organism evidence="1 2">
    <name type="scientific">Syntrophus aciditrophicus (strain SB)</name>
    <dbReference type="NCBI Taxonomy" id="56780"/>
    <lineage>
        <taxon>Bacteria</taxon>
        <taxon>Pseudomonadati</taxon>
        <taxon>Thermodesulfobacteriota</taxon>
        <taxon>Syntrophia</taxon>
        <taxon>Syntrophales</taxon>
        <taxon>Syntrophaceae</taxon>
        <taxon>Syntrophus</taxon>
    </lineage>
</organism>
<dbReference type="AlphaFoldDB" id="Q2LRV6"/>
<gene>
    <name evidence="1" type="ORF">SYN_02724</name>
</gene>
<name>Q2LRV6_SYNAS</name>
<evidence type="ECO:0000313" key="1">
    <source>
        <dbReference type="EMBL" id="ABC76813.1"/>
    </source>
</evidence>
<dbReference type="Proteomes" id="UP000001933">
    <property type="component" value="Chromosome"/>
</dbReference>
<evidence type="ECO:0000313" key="2">
    <source>
        <dbReference type="Proteomes" id="UP000001933"/>
    </source>
</evidence>
<reference evidence="1 2" key="1">
    <citation type="journal article" date="2007" name="Proc. Natl. Acad. Sci. U.S.A.">
        <title>The genome of Syntrophus aciditrophicus: life at the thermodynamic limit of microbial growth.</title>
        <authorList>
            <person name="McInerney M.J."/>
            <person name="Rohlin L."/>
            <person name="Mouttaki H."/>
            <person name="Kim U."/>
            <person name="Krupp R.S."/>
            <person name="Rios-Hernandez L."/>
            <person name="Sieber J."/>
            <person name="Struchtemeyer C.G."/>
            <person name="Bhattacharyya A."/>
            <person name="Campbell J.W."/>
            <person name="Gunsalus R.P."/>
        </authorList>
    </citation>
    <scope>NUCLEOTIDE SEQUENCE [LARGE SCALE GENOMIC DNA]</scope>
    <source>
        <strain evidence="1 2">SB</strain>
    </source>
</reference>
<dbReference type="HOGENOM" id="CLU_2572603_0_0_7"/>
<dbReference type="InParanoid" id="Q2LRV6"/>
<dbReference type="EMBL" id="CP000252">
    <property type="protein sequence ID" value="ABC76813.1"/>
    <property type="molecule type" value="Genomic_DNA"/>
</dbReference>